<keyword evidence="6" id="KW-0804">Transcription</keyword>
<dbReference type="NCBIfam" id="NF008849">
    <property type="entry name" value="PRK11886.1-4"/>
    <property type="match status" value="1"/>
</dbReference>
<dbReference type="InterPro" id="IPR003142">
    <property type="entry name" value="BPL_C"/>
</dbReference>
<dbReference type="Pfam" id="PF03099">
    <property type="entry name" value="BPL_LplA_LipB"/>
    <property type="match status" value="1"/>
</dbReference>
<dbReference type="Gene3D" id="2.30.30.100">
    <property type="match status" value="1"/>
</dbReference>
<protein>
    <recommendedName>
        <fullName evidence="6">Bifunctional ligase/repressor BirA</fullName>
    </recommendedName>
    <alternativeName>
        <fullName evidence="6">Biotin operon repressor</fullName>
    </alternativeName>
    <alternativeName>
        <fullName evidence="6">Biotin--[acetyl-CoA-carboxylase] ligase</fullName>
        <ecNumber evidence="6">6.3.4.15</ecNumber>
    </alternativeName>
    <alternativeName>
        <fullName evidence="6">Biotin--protein ligase</fullName>
    </alternativeName>
    <alternativeName>
        <fullName evidence="6">Biotin-[acetyl-CoA carboxylase] synthetase</fullName>
    </alternativeName>
</protein>
<feature type="binding site" evidence="6">
    <location>
        <begin position="89"/>
        <end position="91"/>
    </location>
    <ligand>
        <name>biotin</name>
        <dbReference type="ChEBI" id="CHEBI:57586"/>
    </ligand>
</feature>
<comment type="similarity">
    <text evidence="6">Belongs to the biotin--protein ligase family.</text>
</comment>
<dbReference type="PROSITE" id="PS51733">
    <property type="entry name" value="BPL_LPL_CATALYTIC"/>
    <property type="match status" value="1"/>
</dbReference>
<accession>G3ADS3</accession>
<keyword evidence="4 6" id="KW-0092">Biotin</keyword>
<feature type="domain" description="BPL/LPL catalytic" evidence="7">
    <location>
        <begin position="65"/>
        <end position="254"/>
    </location>
</feature>
<dbReference type="GO" id="GO:0005737">
    <property type="term" value="C:cytoplasm"/>
    <property type="evidence" value="ECO:0007669"/>
    <property type="project" value="TreeGrafter"/>
</dbReference>
<dbReference type="InterPro" id="IPR004408">
    <property type="entry name" value="Biotin_CoA_COase_ligase"/>
</dbReference>
<feature type="binding site" evidence="6">
    <location>
        <begin position="116"/>
        <end position="118"/>
    </location>
    <ligand>
        <name>biotin</name>
        <dbReference type="ChEBI" id="CHEBI:57586"/>
    </ligand>
</feature>
<dbReference type="EMBL" id="FR872579">
    <property type="protein sequence ID" value="CCB84935.1"/>
    <property type="molecule type" value="Genomic_DNA"/>
</dbReference>
<dbReference type="NCBIfam" id="NF008847">
    <property type="entry name" value="PRK11886.1-2"/>
    <property type="match status" value="1"/>
</dbReference>
<dbReference type="CDD" id="cd16442">
    <property type="entry name" value="BPL"/>
    <property type="match status" value="1"/>
</dbReference>
<keyword evidence="2 6" id="KW-0547">Nucleotide-binding</keyword>
<dbReference type="EC" id="6.3.4.15" evidence="6"/>
<comment type="function">
    <text evidence="6">Acts both as a biotin--[acetyl-CoA-carboxylase] ligase and a biotin-operon repressor. In the presence of ATP, BirA activates biotin to form the BirA-biotinyl-5'-adenylate (BirA-bio-5'-AMP or holoBirA) complex. HoloBirA can either transfer the biotinyl moiety to the biotin carboxyl carrier protein (BCCP) subunit of acetyl-CoA carboxylase, or bind to the biotin operator site and inhibit transcription of the operon.</text>
</comment>
<evidence type="ECO:0000259" key="7">
    <source>
        <dbReference type="PROSITE" id="PS51733"/>
    </source>
</evidence>
<keyword evidence="3 6" id="KW-0067">ATP-binding</keyword>
<evidence type="ECO:0000256" key="1">
    <source>
        <dbReference type="ARBA" id="ARBA00022598"/>
    </source>
</evidence>
<dbReference type="Pfam" id="PF02237">
    <property type="entry name" value="BPL_C"/>
    <property type="match status" value="1"/>
</dbReference>
<dbReference type="PANTHER" id="PTHR12835">
    <property type="entry name" value="BIOTIN PROTEIN LIGASE"/>
    <property type="match status" value="1"/>
</dbReference>
<keyword evidence="6" id="KW-0678">Repressor</keyword>
<dbReference type="GO" id="GO:0006355">
    <property type="term" value="P:regulation of DNA-templated transcription"/>
    <property type="evidence" value="ECO:0007669"/>
    <property type="project" value="UniProtKB-UniRule"/>
</dbReference>
<name>G3ADS3_9GAMM</name>
<sequence>MKDINIPLKLINLLVDGKYHLTKQFSDTLGIKCSSISNHIKTIRNWGVDVFSIPGKGYHLKAPLQLLDETIIHTRLPTGRLTVLPLIDSTNQYLIERIGTIQSGDACVAEYQMQGRGRRGRQWIAPFGNNLCLSLYWRLNQGLSAVDGLSLMVCIVMAEVLHRLGAEEVKVKWPNDLYLNDRKLTGILVEISAKPDDVAHVVIGAGINLAMHESAAGIINQNWINLQESGIDIDRNVLAAKLIDALRQALDQFEHEGFLPFIARWYHLDNFLNRPVRLFIGNKSISGIARGINAQGALLLEQDGKRYTYFGGEISLRNI</sequence>
<dbReference type="InterPro" id="IPR036390">
    <property type="entry name" value="WH_DNA-bd_sf"/>
</dbReference>
<evidence type="ECO:0000256" key="6">
    <source>
        <dbReference type="HAMAP-Rule" id="MF_00978"/>
    </source>
</evidence>
<dbReference type="GO" id="GO:0004077">
    <property type="term" value="F:biotin--[biotin carboxyl-carrier protein] ligase activity"/>
    <property type="evidence" value="ECO:0007669"/>
    <property type="project" value="UniProtKB-UniRule"/>
</dbReference>
<feature type="binding site" evidence="6">
    <location>
        <position position="112"/>
    </location>
    <ligand>
        <name>biotin</name>
        <dbReference type="ChEBI" id="CHEBI:57586"/>
    </ligand>
</feature>
<evidence type="ECO:0000256" key="4">
    <source>
        <dbReference type="ARBA" id="ARBA00023267"/>
    </source>
</evidence>
<evidence type="ECO:0000256" key="5">
    <source>
        <dbReference type="ARBA" id="ARBA00047846"/>
    </source>
</evidence>
<dbReference type="HAMAP" id="MF_00978">
    <property type="entry name" value="Bifunct_BirA"/>
    <property type="match status" value="1"/>
</dbReference>
<dbReference type="InterPro" id="IPR004143">
    <property type="entry name" value="BPL_LPL_catalytic"/>
</dbReference>
<dbReference type="Gene3D" id="1.10.10.10">
    <property type="entry name" value="Winged helix-like DNA-binding domain superfamily/Winged helix DNA-binding domain"/>
    <property type="match status" value="1"/>
</dbReference>
<comment type="catalytic activity">
    <reaction evidence="5 6">
        <text>biotin + L-lysyl-[protein] + ATP = N(6)-biotinyl-L-lysyl-[protein] + AMP + diphosphate + H(+)</text>
        <dbReference type="Rhea" id="RHEA:11756"/>
        <dbReference type="Rhea" id="RHEA-COMP:9752"/>
        <dbReference type="Rhea" id="RHEA-COMP:10505"/>
        <dbReference type="ChEBI" id="CHEBI:15378"/>
        <dbReference type="ChEBI" id="CHEBI:29969"/>
        <dbReference type="ChEBI" id="CHEBI:30616"/>
        <dbReference type="ChEBI" id="CHEBI:33019"/>
        <dbReference type="ChEBI" id="CHEBI:57586"/>
        <dbReference type="ChEBI" id="CHEBI:83144"/>
        <dbReference type="ChEBI" id="CHEBI:456215"/>
        <dbReference type="EC" id="6.3.4.15"/>
    </reaction>
</comment>
<dbReference type="InterPro" id="IPR045864">
    <property type="entry name" value="aa-tRNA-synth_II/BPL/LPL"/>
</dbReference>
<gene>
    <name evidence="6 8" type="primary">birA</name>
    <name evidence="8" type="ORF">STA_A00340</name>
</gene>
<dbReference type="SUPFAM" id="SSF50037">
    <property type="entry name" value="C-terminal domain of transcriptional repressors"/>
    <property type="match status" value="1"/>
</dbReference>
<feature type="DNA-binding region" description="H-T-H motif" evidence="6">
    <location>
        <begin position="22"/>
        <end position="41"/>
    </location>
</feature>
<dbReference type="InterPro" id="IPR030855">
    <property type="entry name" value="Bifunct_BirA"/>
</dbReference>
<dbReference type="AlphaFoldDB" id="G3ADS3"/>
<dbReference type="FunFam" id="3.30.930.10:FF:000050">
    <property type="entry name" value="Bifunctional ligase/repressor BirA"/>
    <property type="match status" value="1"/>
</dbReference>
<dbReference type="GO" id="GO:0005524">
    <property type="term" value="F:ATP binding"/>
    <property type="evidence" value="ECO:0007669"/>
    <property type="project" value="UniProtKB-UniRule"/>
</dbReference>
<evidence type="ECO:0000256" key="2">
    <source>
        <dbReference type="ARBA" id="ARBA00022741"/>
    </source>
</evidence>
<proteinExistence type="inferred from homology"/>
<keyword evidence="1 6" id="KW-0436">Ligase</keyword>
<dbReference type="GO" id="GO:0003677">
    <property type="term" value="F:DNA binding"/>
    <property type="evidence" value="ECO:0007669"/>
    <property type="project" value="UniProtKB-UniRule"/>
</dbReference>
<dbReference type="NCBIfam" id="TIGR00121">
    <property type="entry name" value="birA_ligase"/>
    <property type="match status" value="1"/>
</dbReference>
<dbReference type="PANTHER" id="PTHR12835:SF5">
    <property type="entry name" value="BIOTIN--PROTEIN LIGASE"/>
    <property type="match status" value="1"/>
</dbReference>
<feature type="binding site" evidence="6">
    <location>
        <position position="183"/>
    </location>
    <ligand>
        <name>biotin</name>
        <dbReference type="ChEBI" id="CHEBI:57586"/>
    </ligand>
</feature>
<reference evidence="8" key="1">
    <citation type="journal article" date="2012" name="ISME J.">
        <title>Bacteriocyte-associated gammaproteobacterial symbionts of the Adelges nordmannianae/piceae complex (Hemiptera: Adelgidae).</title>
        <authorList>
            <person name="Toenshoff E.R."/>
            <person name="Penz T."/>
            <person name="Narzt T."/>
            <person name="Collingro A."/>
            <person name="Schmitz-Esser S."/>
            <person name="Pfeiffer S."/>
            <person name="Klepal W."/>
            <person name="Wagner M."/>
            <person name="Weinmaier T."/>
            <person name="Rattei T."/>
            <person name="Horn M."/>
        </authorList>
    </citation>
    <scope>NUCLEOTIDE SEQUENCE</scope>
    <source>
        <strain evidence="8">Klausen-Leopoldsdorf</strain>
    </source>
</reference>
<dbReference type="Gene3D" id="3.30.930.10">
    <property type="entry name" value="Bira Bifunctional Protein, Domain 2"/>
    <property type="match status" value="1"/>
</dbReference>
<keyword evidence="6" id="KW-0805">Transcription regulation</keyword>
<dbReference type="InterPro" id="IPR036388">
    <property type="entry name" value="WH-like_DNA-bd_sf"/>
</dbReference>
<organism evidence="8">
    <name type="scientific">Candidatus Steffania adelgidicola str. Klausen-Leopoldsdorf</name>
    <dbReference type="NCBI Taxonomy" id="994478"/>
    <lineage>
        <taxon>Bacteria</taxon>
        <taxon>Pseudomonadati</taxon>
        <taxon>Pseudomonadota</taxon>
        <taxon>Gammaproteobacteria</taxon>
        <taxon>Candidatus Steffania</taxon>
    </lineage>
</organism>
<evidence type="ECO:0000256" key="3">
    <source>
        <dbReference type="ARBA" id="ARBA00022840"/>
    </source>
</evidence>
<dbReference type="SUPFAM" id="SSF46785">
    <property type="entry name" value="Winged helix' DNA-binding domain"/>
    <property type="match status" value="1"/>
</dbReference>
<keyword evidence="6" id="KW-0238">DNA-binding</keyword>
<dbReference type="SUPFAM" id="SSF55681">
    <property type="entry name" value="Class II aaRS and biotin synthetases"/>
    <property type="match status" value="1"/>
</dbReference>
<dbReference type="InterPro" id="IPR008988">
    <property type="entry name" value="Transcriptional_repressor_C"/>
</dbReference>
<evidence type="ECO:0000313" key="8">
    <source>
        <dbReference type="EMBL" id="CCB84935.1"/>
    </source>
</evidence>